<gene>
    <name evidence="1" type="ORF">RchiOBHm_Chr4g0414071</name>
</gene>
<comment type="caution">
    <text evidence="1">The sequence shown here is derived from an EMBL/GenBank/DDBJ whole genome shotgun (WGS) entry which is preliminary data.</text>
</comment>
<dbReference type="OrthoDB" id="1927690at2759"/>
<dbReference type="Gramene" id="PRQ38451">
    <property type="protein sequence ID" value="PRQ38451"/>
    <property type="gene ID" value="RchiOBHm_Chr4g0414071"/>
</dbReference>
<name>A0A2P6QWB4_ROSCH</name>
<proteinExistence type="predicted"/>
<organism evidence="1 2">
    <name type="scientific">Rosa chinensis</name>
    <name type="common">China rose</name>
    <dbReference type="NCBI Taxonomy" id="74649"/>
    <lineage>
        <taxon>Eukaryota</taxon>
        <taxon>Viridiplantae</taxon>
        <taxon>Streptophyta</taxon>
        <taxon>Embryophyta</taxon>
        <taxon>Tracheophyta</taxon>
        <taxon>Spermatophyta</taxon>
        <taxon>Magnoliopsida</taxon>
        <taxon>eudicotyledons</taxon>
        <taxon>Gunneridae</taxon>
        <taxon>Pentapetalae</taxon>
        <taxon>rosids</taxon>
        <taxon>fabids</taxon>
        <taxon>Rosales</taxon>
        <taxon>Rosaceae</taxon>
        <taxon>Rosoideae</taxon>
        <taxon>Rosoideae incertae sedis</taxon>
        <taxon>Rosa</taxon>
    </lineage>
</organism>
<dbReference type="PANTHER" id="PTHR36037:SF1">
    <property type="entry name" value="RNA-DIRECTED DNA POLYMERASE (REVERSE TRANSCRIPTASE)-RELATED FAMILY PROTEIN"/>
    <property type="match status" value="1"/>
</dbReference>
<evidence type="ECO:0000313" key="2">
    <source>
        <dbReference type="Proteomes" id="UP000238479"/>
    </source>
</evidence>
<protein>
    <submittedName>
        <fullName evidence="1">Uncharacterized protein</fullName>
    </submittedName>
</protein>
<dbReference type="Proteomes" id="UP000238479">
    <property type="component" value="Chromosome 4"/>
</dbReference>
<dbReference type="PANTHER" id="PTHR36037">
    <property type="entry name" value="RNA-DIRECTED DNA POLYMERASE (REVERSE TRANSCRIPTASE)-RELATED FAMILY PROTEIN"/>
    <property type="match status" value="1"/>
</dbReference>
<dbReference type="EMBL" id="PDCK01000042">
    <property type="protein sequence ID" value="PRQ38451.1"/>
    <property type="molecule type" value="Genomic_DNA"/>
</dbReference>
<reference evidence="1 2" key="1">
    <citation type="journal article" date="2018" name="Nat. Genet.">
        <title>The Rosa genome provides new insights in the design of modern roses.</title>
        <authorList>
            <person name="Bendahmane M."/>
        </authorList>
    </citation>
    <scope>NUCLEOTIDE SEQUENCE [LARGE SCALE GENOMIC DNA]</scope>
    <source>
        <strain evidence="2">cv. Old Blush</strain>
    </source>
</reference>
<dbReference type="AlphaFoldDB" id="A0A2P6QWB4"/>
<keyword evidence="2" id="KW-1185">Reference proteome</keyword>
<sequence length="133" mass="15520">MNVNEDKFKLLEHENQIDHNLIILKSLQDLESKLKWLEATEQFEDAFSGLKVISFEENCIRLSLRTYIPKSKFLSQQIIEDTTSVNHELLIGLTERTMGFRNVEIFPNDVYIRDILDAAKPLRLLSFSLEHLA</sequence>
<accession>A0A2P6QWB4</accession>
<evidence type="ECO:0000313" key="1">
    <source>
        <dbReference type="EMBL" id="PRQ38451.1"/>
    </source>
</evidence>